<dbReference type="InterPro" id="IPR022084">
    <property type="entry name" value="TF_Elf_N"/>
</dbReference>
<dbReference type="GO" id="GO:0003700">
    <property type="term" value="F:DNA-binding transcription factor activity"/>
    <property type="evidence" value="ECO:0007669"/>
    <property type="project" value="InterPro"/>
</dbReference>
<reference evidence="11" key="1">
    <citation type="journal article" date="2013" name="Nat. Biotechnol.">
        <title>Chinese hamster genome sequenced from sorted chromosomes.</title>
        <authorList>
            <person name="Brinkrolf K."/>
            <person name="Rupp O."/>
            <person name="Laux H."/>
            <person name="Kollin F."/>
            <person name="Ernst W."/>
            <person name="Linke B."/>
            <person name="Kofler R."/>
            <person name="Romand S."/>
            <person name="Hesse F."/>
            <person name="Budach W.E."/>
            <person name="Galosy S."/>
            <person name="Muller D."/>
            <person name="Noll T."/>
            <person name="Wienberg J."/>
            <person name="Jostock T."/>
            <person name="Leonard M."/>
            <person name="Grillari J."/>
            <person name="Tauch A."/>
            <person name="Goesmann A."/>
            <person name="Helk B."/>
            <person name="Mott J.E."/>
            <person name="Puhler A."/>
            <person name="Borth N."/>
        </authorList>
    </citation>
    <scope>NUCLEOTIDE SEQUENCE [LARGE SCALE GENOMIC DNA]</scope>
    <source>
        <strain evidence="11">17A/GY</strain>
    </source>
</reference>
<keyword evidence="7" id="KW-0238">DNA-binding</keyword>
<evidence type="ECO:0000256" key="5">
    <source>
        <dbReference type="ARBA" id="ARBA00023163"/>
    </source>
</evidence>
<name>A0A061IMZ7_CRIGR</name>
<evidence type="ECO:0000259" key="9">
    <source>
        <dbReference type="PROSITE" id="PS50061"/>
    </source>
</evidence>
<dbReference type="AlphaFoldDB" id="A0A061IMZ7"/>
<keyword evidence="6 7" id="KW-0539">Nucleus</keyword>
<evidence type="ECO:0000256" key="7">
    <source>
        <dbReference type="RuleBase" id="RU004019"/>
    </source>
</evidence>
<evidence type="ECO:0000256" key="6">
    <source>
        <dbReference type="ARBA" id="ARBA00023242"/>
    </source>
</evidence>
<dbReference type="InterPro" id="IPR036388">
    <property type="entry name" value="WH-like_DNA-bd_sf"/>
</dbReference>
<proteinExistence type="inferred from homology"/>
<comment type="subcellular location">
    <subcellularLocation>
        <location evidence="1 7">Nucleus</location>
    </subcellularLocation>
</comment>
<dbReference type="SUPFAM" id="SSF46785">
    <property type="entry name" value="Winged helix' DNA-binding domain"/>
    <property type="match status" value="1"/>
</dbReference>
<evidence type="ECO:0000313" key="11">
    <source>
        <dbReference type="Proteomes" id="UP000030759"/>
    </source>
</evidence>
<dbReference type="PROSITE" id="PS50061">
    <property type="entry name" value="ETS_DOMAIN_3"/>
    <property type="match status" value="1"/>
</dbReference>
<dbReference type="GO" id="GO:0043565">
    <property type="term" value="F:sequence-specific DNA binding"/>
    <property type="evidence" value="ECO:0007669"/>
    <property type="project" value="InterPro"/>
</dbReference>
<accession>A0A061IMZ7</accession>
<dbReference type="EMBL" id="KE667052">
    <property type="protein sequence ID" value="ERE87661.1"/>
    <property type="molecule type" value="Genomic_DNA"/>
</dbReference>
<organism evidence="10 11">
    <name type="scientific">Cricetulus griseus</name>
    <name type="common">Chinese hamster</name>
    <name type="synonym">Cricetulus barabensis griseus</name>
    <dbReference type="NCBI Taxonomy" id="10029"/>
    <lineage>
        <taxon>Eukaryota</taxon>
        <taxon>Metazoa</taxon>
        <taxon>Chordata</taxon>
        <taxon>Craniata</taxon>
        <taxon>Vertebrata</taxon>
        <taxon>Euteleostomi</taxon>
        <taxon>Mammalia</taxon>
        <taxon>Eutheria</taxon>
        <taxon>Euarchontoglires</taxon>
        <taxon>Glires</taxon>
        <taxon>Rodentia</taxon>
        <taxon>Myomorpha</taxon>
        <taxon>Muroidea</taxon>
        <taxon>Cricetidae</taxon>
        <taxon>Cricetinae</taxon>
        <taxon>Cricetulus</taxon>
    </lineage>
</organism>
<comment type="similarity">
    <text evidence="2 7">Belongs to the ETS family.</text>
</comment>
<feature type="region of interest" description="Disordered" evidence="8">
    <location>
        <begin position="135"/>
        <end position="198"/>
    </location>
</feature>
<dbReference type="GO" id="GO:0005634">
    <property type="term" value="C:nucleus"/>
    <property type="evidence" value="ECO:0007669"/>
    <property type="project" value="UniProtKB-SubCell"/>
</dbReference>
<evidence type="ECO:0000256" key="8">
    <source>
        <dbReference type="SAM" id="MobiDB-lite"/>
    </source>
</evidence>
<feature type="compositionally biased region" description="Low complexity" evidence="8">
    <location>
        <begin position="140"/>
        <end position="157"/>
    </location>
</feature>
<feature type="compositionally biased region" description="Polar residues" evidence="8">
    <location>
        <begin position="158"/>
        <end position="170"/>
    </location>
</feature>
<evidence type="ECO:0000256" key="1">
    <source>
        <dbReference type="ARBA" id="ARBA00004123"/>
    </source>
</evidence>
<dbReference type="Pfam" id="PF00178">
    <property type="entry name" value="Ets"/>
    <property type="match status" value="1"/>
</dbReference>
<evidence type="ECO:0000256" key="3">
    <source>
        <dbReference type="ARBA" id="ARBA00022553"/>
    </source>
</evidence>
<sequence length="253" mass="27755">MLRPQNDLVFEFASNVMEDEQQLGDPAIFPAVIVEHVPGADILNSYAGLACVEEPNDMITESSLDVAEEEIIDDDDDDITLTGSWSFIQRFENKGLHRLAKEVRYYYQRGILAKVEGQRLVYQFKEMPKDLIYIDDEDPSSSIESSDPSLSSTTTSSRNQANRSRVSSSPGIKGGATAVLKPGNSKAPKPKDPVEATQASEVLRTVQPSQAPYPTQLFQTVHVVQPVQAVSEGDTTITSTMQEETANSSVQSI</sequence>
<evidence type="ECO:0000256" key="2">
    <source>
        <dbReference type="ARBA" id="ARBA00005562"/>
    </source>
</evidence>
<evidence type="ECO:0000313" key="10">
    <source>
        <dbReference type="EMBL" id="ERE87661.1"/>
    </source>
</evidence>
<dbReference type="Gene3D" id="1.10.10.10">
    <property type="entry name" value="Winged helix-like DNA-binding domain superfamily/Winged helix DNA-binding domain"/>
    <property type="match status" value="1"/>
</dbReference>
<dbReference type="Proteomes" id="UP000030759">
    <property type="component" value="Unassembled WGS sequence"/>
</dbReference>
<feature type="non-terminal residue" evidence="10">
    <location>
        <position position="253"/>
    </location>
</feature>
<dbReference type="FunFam" id="1.10.10.10:FF:000973">
    <property type="entry name" value="E74 like ETS transcription factor 1"/>
    <property type="match status" value="1"/>
</dbReference>
<protein>
    <submittedName>
        <fullName evidence="10">ETS-related transcription factor Elf-1-like protein</fullName>
    </submittedName>
</protein>
<evidence type="ECO:0000256" key="4">
    <source>
        <dbReference type="ARBA" id="ARBA00023015"/>
    </source>
</evidence>
<dbReference type="InterPro" id="IPR036390">
    <property type="entry name" value="WH_DNA-bd_sf"/>
</dbReference>
<dbReference type="GO" id="GO:0045893">
    <property type="term" value="P:positive regulation of DNA-templated transcription"/>
    <property type="evidence" value="ECO:0007669"/>
    <property type="project" value="UniProtKB-ARBA"/>
</dbReference>
<dbReference type="Pfam" id="PF12310">
    <property type="entry name" value="Elf-1_N"/>
    <property type="match status" value="1"/>
</dbReference>
<gene>
    <name evidence="10" type="ORF">H671_1g3621</name>
</gene>
<feature type="domain" description="ETS" evidence="9">
    <location>
        <begin position="85"/>
        <end position="125"/>
    </location>
</feature>
<keyword evidence="3" id="KW-0597">Phosphoprotein</keyword>
<keyword evidence="4" id="KW-0805">Transcription regulation</keyword>
<dbReference type="InterPro" id="IPR000418">
    <property type="entry name" value="Ets_dom"/>
</dbReference>
<keyword evidence="5" id="KW-0804">Transcription</keyword>
<dbReference type="PRINTS" id="PR00454">
    <property type="entry name" value="ETSDOMAIN"/>
</dbReference>